<proteinExistence type="predicted"/>
<keyword evidence="3" id="KW-1185">Reference proteome</keyword>
<dbReference type="Proteomes" id="UP001283361">
    <property type="component" value="Unassembled WGS sequence"/>
</dbReference>
<reference evidence="2" key="1">
    <citation type="journal article" date="2023" name="G3 (Bethesda)">
        <title>A reference genome for the long-term kleptoplast-retaining sea slug Elysia crispata morphotype clarki.</title>
        <authorList>
            <person name="Eastman K.E."/>
            <person name="Pendleton A.L."/>
            <person name="Shaikh M.A."/>
            <person name="Suttiyut T."/>
            <person name="Ogas R."/>
            <person name="Tomko P."/>
            <person name="Gavelis G."/>
            <person name="Widhalm J.R."/>
            <person name="Wisecaver J.H."/>
        </authorList>
    </citation>
    <scope>NUCLEOTIDE SEQUENCE</scope>
    <source>
        <strain evidence="2">ECLA1</strain>
    </source>
</reference>
<protein>
    <submittedName>
        <fullName evidence="2">Uncharacterized protein</fullName>
    </submittedName>
</protein>
<name>A0AAE0Z0N5_9GAST</name>
<dbReference type="EMBL" id="JAWDGP010004969">
    <property type="protein sequence ID" value="KAK3760659.1"/>
    <property type="molecule type" value="Genomic_DNA"/>
</dbReference>
<evidence type="ECO:0000313" key="2">
    <source>
        <dbReference type="EMBL" id="KAK3760659.1"/>
    </source>
</evidence>
<evidence type="ECO:0000256" key="1">
    <source>
        <dbReference type="SAM" id="MobiDB-lite"/>
    </source>
</evidence>
<evidence type="ECO:0000313" key="3">
    <source>
        <dbReference type="Proteomes" id="UP001283361"/>
    </source>
</evidence>
<accession>A0AAE0Z0N5</accession>
<organism evidence="2 3">
    <name type="scientific">Elysia crispata</name>
    <name type="common">lettuce slug</name>
    <dbReference type="NCBI Taxonomy" id="231223"/>
    <lineage>
        <taxon>Eukaryota</taxon>
        <taxon>Metazoa</taxon>
        <taxon>Spiralia</taxon>
        <taxon>Lophotrochozoa</taxon>
        <taxon>Mollusca</taxon>
        <taxon>Gastropoda</taxon>
        <taxon>Heterobranchia</taxon>
        <taxon>Euthyneura</taxon>
        <taxon>Panpulmonata</taxon>
        <taxon>Sacoglossa</taxon>
        <taxon>Placobranchoidea</taxon>
        <taxon>Plakobranchidae</taxon>
        <taxon>Elysia</taxon>
    </lineage>
</organism>
<feature type="region of interest" description="Disordered" evidence="1">
    <location>
        <begin position="57"/>
        <end position="100"/>
    </location>
</feature>
<gene>
    <name evidence="2" type="ORF">RRG08_058657</name>
</gene>
<dbReference type="AlphaFoldDB" id="A0AAE0Z0N5"/>
<sequence>MMEDTGVTGRAEGGDGLLECLILHNPVKWTLYTNQLENSHTNCPSVLNSLIDMGDTRESRIAGQTASEGASPPDGPREGFVSHQQTLNTPPMGGRGERFRYFPGNSPLIAGLLEG</sequence>
<comment type="caution">
    <text evidence="2">The sequence shown here is derived from an EMBL/GenBank/DDBJ whole genome shotgun (WGS) entry which is preliminary data.</text>
</comment>